<keyword evidence="3" id="KW-1185">Reference proteome</keyword>
<dbReference type="SUPFAM" id="SSF51735">
    <property type="entry name" value="NAD(P)-binding Rossmann-fold domains"/>
    <property type="match status" value="1"/>
</dbReference>
<protein>
    <submittedName>
        <fullName evidence="2">Retinol dehydrogenase 13-like</fullName>
    </submittedName>
</protein>
<dbReference type="Proteomes" id="UP001500889">
    <property type="component" value="Chromosome E"/>
</dbReference>
<gene>
    <name evidence="2" type="ORF">DMAD_02630</name>
</gene>
<accession>A0AAU9G600</accession>
<evidence type="ECO:0000313" key="2">
    <source>
        <dbReference type="EMBL" id="BFG03345.1"/>
    </source>
</evidence>
<dbReference type="PANTHER" id="PTHR43157">
    <property type="entry name" value="PHOSPHATIDYLINOSITOL-GLYCAN BIOSYNTHESIS CLASS F PROTEIN-RELATED"/>
    <property type="match status" value="1"/>
</dbReference>
<dbReference type="InterPro" id="IPR036291">
    <property type="entry name" value="NAD(P)-bd_dom_sf"/>
</dbReference>
<keyword evidence="1" id="KW-0560">Oxidoreductase</keyword>
<reference evidence="2 3" key="1">
    <citation type="submission" date="2024-02" db="EMBL/GenBank/DDBJ databases">
        <title>A chromosome-level genome assembly of Drosophila madeirensis, a fruit fly species endemic to Madeira island.</title>
        <authorList>
            <person name="Tomihara K."/>
            <person name="Llopart A."/>
            <person name="Yamamoto D."/>
        </authorList>
    </citation>
    <scope>NUCLEOTIDE SEQUENCE [LARGE SCALE GENOMIC DNA]</scope>
    <source>
        <strain evidence="2 3">RF1</strain>
    </source>
</reference>
<dbReference type="PANTHER" id="PTHR43157:SF31">
    <property type="entry name" value="PHOSPHATIDYLINOSITOL-GLYCAN BIOSYNTHESIS CLASS F PROTEIN"/>
    <property type="match status" value="1"/>
</dbReference>
<name>A0AAU9G600_DROMD</name>
<dbReference type="AlphaFoldDB" id="A0AAU9G600"/>
<evidence type="ECO:0000256" key="1">
    <source>
        <dbReference type="ARBA" id="ARBA00023002"/>
    </source>
</evidence>
<organism evidence="2 3">
    <name type="scientific">Drosophila madeirensis</name>
    <name type="common">Fruit fly</name>
    <dbReference type="NCBI Taxonomy" id="30013"/>
    <lineage>
        <taxon>Eukaryota</taxon>
        <taxon>Metazoa</taxon>
        <taxon>Ecdysozoa</taxon>
        <taxon>Arthropoda</taxon>
        <taxon>Hexapoda</taxon>
        <taxon>Insecta</taxon>
        <taxon>Pterygota</taxon>
        <taxon>Neoptera</taxon>
        <taxon>Endopterygota</taxon>
        <taxon>Diptera</taxon>
        <taxon>Brachycera</taxon>
        <taxon>Muscomorpha</taxon>
        <taxon>Ephydroidea</taxon>
        <taxon>Drosophilidae</taxon>
        <taxon>Drosophila</taxon>
        <taxon>Sophophora</taxon>
    </lineage>
</organism>
<dbReference type="EMBL" id="AP029267">
    <property type="protein sequence ID" value="BFG03345.1"/>
    <property type="molecule type" value="Genomic_DNA"/>
</dbReference>
<dbReference type="Gene3D" id="3.40.50.720">
    <property type="entry name" value="NAD(P)-binding Rossmann-like Domain"/>
    <property type="match status" value="1"/>
</dbReference>
<evidence type="ECO:0000313" key="3">
    <source>
        <dbReference type="Proteomes" id="UP001500889"/>
    </source>
</evidence>
<proteinExistence type="predicted"/>
<sequence>MDCPKSLTKDGFEMQIGVNHFLLTNLLIDVLRSSAPSRIIILSSLAHRFGSINVVDLNSRNSYDRSRAYCQSKLANILFAREFA</sequence>
<dbReference type="GO" id="GO:0016491">
    <property type="term" value="F:oxidoreductase activity"/>
    <property type="evidence" value="ECO:0007669"/>
    <property type="project" value="UniProtKB-KW"/>
</dbReference>